<accession>A0ABN8PVH9</accession>
<sequence>MVKLHLKQGDESLFLYETTCQAELSELIPQLVRIQNGRLKIERLFYEMEELAKHGISLPPNMQGLAEEQISELNLHDDWEDECIPSGGVTENRDPLGKRNGKAPSEKMAEVINRTRKEAKAKIAKEQVDKNIPLTHEVVKDALDQMKGAVMIVYPMGLPPHDPVRQELEDTEDLSGTQASLHVLDQNSTQLWWAGKELQRGKKLQDFIGKNEKTKLICKLQKKGQGPPGREPVFSEEQRKQMTAYAYRKQEELKKLEADEDDSYLNSGWADPHSLKRQFHGVGDVRWRP</sequence>
<reference evidence="3 4" key="1">
    <citation type="submission" date="2022-05" db="EMBL/GenBank/DDBJ databases">
        <authorList>
            <consortium name="Genoscope - CEA"/>
            <person name="William W."/>
        </authorList>
    </citation>
    <scope>NUCLEOTIDE SEQUENCE [LARGE SCALE GENOMIC DNA]</scope>
</reference>
<evidence type="ECO:0000313" key="4">
    <source>
        <dbReference type="Proteomes" id="UP001159427"/>
    </source>
</evidence>
<dbReference type="PANTHER" id="PTHR13238">
    <property type="entry name" value="PROTEIN C21ORF59"/>
    <property type="match status" value="1"/>
</dbReference>
<evidence type="ECO:0000313" key="3">
    <source>
        <dbReference type="EMBL" id="CAH3150287.1"/>
    </source>
</evidence>
<dbReference type="Pfam" id="PF11069">
    <property type="entry name" value="CFAP298"/>
    <property type="match status" value="1"/>
</dbReference>
<feature type="region of interest" description="Disordered" evidence="2">
    <location>
        <begin position="85"/>
        <end position="105"/>
    </location>
</feature>
<proteinExistence type="inferred from homology"/>
<name>A0ABN8PVH9_9CNID</name>
<organism evidence="3 4">
    <name type="scientific">Porites evermanni</name>
    <dbReference type="NCBI Taxonomy" id="104178"/>
    <lineage>
        <taxon>Eukaryota</taxon>
        <taxon>Metazoa</taxon>
        <taxon>Cnidaria</taxon>
        <taxon>Anthozoa</taxon>
        <taxon>Hexacorallia</taxon>
        <taxon>Scleractinia</taxon>
        <taxon>Fungiina</taxon>
        <taxon>Poritidae</taxon>
        <taxon>Porites</taxon>
    </lineage>
</organism>
<gene>
    <name evidence="3" type="ORF">PEVE_00045175</name>
</gene>
<evidence type="ECO:0000256" key="1">
    <source>
        <dbReference type="ARBA" id="ARBA00009619"/>
    </source>
</evidence>
<dbReference type="InterPro" id="IPR021298">
    <property type="entry name" value="CFAP298"/>
</dbReference>
<dbReference type="Proteomes" id="UP001159427">
    <property type="component" value="Unassembled WGS sequence"/>
</dbReference>
<comment type="caution">
    <text evidence="3">The sequence shown here is derived from an EMBL/GenBank/DDBJ whole genome shotgun (WGS) entry which is preliminary data.</text>
</comment>
<evidence type="ECO:0000256" key="2">
    <source>
        <dbReference type="SAM" id="MobiDB-lite"/>
    </source>
</evidence>
<keyword evidence="4" id="KW-1185">Reference proteome</keyword>
<protein>
    <submittedName>
        <fullName evidence="3">Uncharacterized protein</fullName>
    </submittedName>
</protein>
<comment type="similarity">
    <text evidence="1">Belongs to the CFAP298 family.</text>
</comment>
<dbReference type="PANTHER" id="PTHR13238:SF0">
    <property type="entry name" value="CILIA- AND FLAGELLA-ASSOCIATED PROTEIN 298"/>
    <property type="match status" value="1"/>
</dbReference>
<dbReference type="EMBL" id="CALNXI010000989">
    <property type="protein sequence ID" value="CAH3150287.1"/>
    <property type="molecule type" value="Genomic_DNA"/>
</dbReference>